<protein>
    <submittedName>
        <fullName evidence="4">Fungal-trans domain-containing protein</fullName>
    </submittedName>
</protein>
<feature type="region of interest" description="Disordered" evidence="2">
    <location>
        <begin position="597"/>
        <end position="639"/>
    </location>
</feature>
<keyword evidence="1" id="KW-0539">Nucleus</keyword>
<evidence type="ECO:0000256" key="2">
    <source>
        <dbReference type="SAM" id="MobiDB-lite"/>
    </source>
</evidence>
<dbReference type="AlphaFoldDB" id="A0A8H6WE88"/>
<accession>A0A8H6WE88</accession>
<comment type="caution">
    <text evidence="4">The sequence shown here is derived from an EMBL/GenBank/DDBJ whole genome shotgun (WGS) entry which is preliminary data.</text>
</comment>
<dbReference type="EMBL" id="JACAZE010000006">
    <property type="protein sequence ID" value="KAF7313351.1"/>
    <property type="molecule type" value="Genomic_DNA"/>
</dbReference>
<dbReference type="Proteomes" id="UP000613580">
    <property type="component" value="Unassembled WGS sequence"/>
</dbReference>
<feature type="region of interest" description="Disordered" evidence="2">
    <location>
        <begin position="58"/>
        <end position="82"/>
    </location>
</feature>
<dbReference type="GO" id="GO:0003700">
    <property type="term" value="F:DNA-binding transcription factor activity"/>
    <property type="evidence" value="ECO:0007669"/>
    <property type="project" value="InterPro"/>
</dbReference>
<feature type="domain" description="Xylanolytic transcriptional activator regulatory" evidence="3">
    <location>
        <begin position="296"/>
        <end position="369"/>
    </location>
</feature>
<dbReference type="GO" id="GO:0006351">
    <property type="term" value="P:DNA-templated transcription"/>
    <property type="evidence" value="ECO:0007669"/>
    <property type="project" value="InterPro"/>
</dbReference>
<dbReference type="PANTHER" id="PTHR46910">
    <property type="entry name" value="TRANSCRIPTION FACTOR PDR1"/>
    <property type="match status" value="1"/>
</dbReference>
<proteinExistence type="predicted"/>
<organism evidence="4 5">
    <name type="scientific">Mycena chlorophos</name>
    <name type="common">Agaric fungus</name>
    <name type="synonym">Agaricus chlorophos</name>
    <dbReference type="NCBI Taxonomy" id="658473"/>
    <lineage>
        <taxon>Eukaryota</taxon>
        <taxon>Fungi</taxon>
        <taxon>Dikarya</taxon>
        <taxon>Basidiomycota</taxon>
        <taxon>Agaricomycotina</taxon>
        <taxon>Agaricomycetes</taxon>
        <taxon>Agaricomycetidae</taxon>
        <taxon>Agaricales</taxon>
        <taxon>Marasmiineae</taxon>
        <taxon>Mycenaceae</taxon>
        <taxon>Mycena</taxon>
    </lineage>
</organism>
<gene>
    <name evidence="4" type="ORF">HMN09_00490800</name>
</gene>
<reference evidence="4" key="1">
    <citation type="submission" date="2020-05" db="EMBL/GenBank/DDBJ databases">
        <title>Mycena genomes resolve the evolution of fungal bioluminescence.</title>
        <authorList>
            <person name="Tsai I.J."/>
        </authorList>
    </citation>
    <scope>NUCLEOTIDE SEQUENCE</scope>
    <source>
        <strain evidence="4">110903Hualien_Pintung</strain>
    </source>
</reference>
<dbReference type="Pfam" id="PF04082">
    <property type="entry name" value="Fungal_trans"/>
    <property type="match status" value="1"/>
</dbReference>
<dbReference type="SMART" id="SM00906">
    <property type="entry name" value="Fungal_trans"/>
    <property type="match status" value="1"/>
</dbReference>
<keyword evidence="5" id="KW-1185">Reference proteome</keyword>
<dbReference type="OrthoDB" id="4456959at2759"/>
<name>A0A8H6WE88_MYCCL</name>
<dbReference type="InterPro" id="IPR007219">
    <property type="entry name" value="XnlR_reg_dom"/>
</dbReference>
<evidence type="ECO:0000313" key="4">
    <source>
        <dbReference type="EMBL" id="KAF7313351.1"/>
    </source>
</evidence>
<dbReference type="CDD" id="cd12148">
    <property type="entry name" value="fungal_TF_MHR"/>
    <property type="match status" value="1"/>
</dbReference>
<dbReference type="GO" id="GO:0003677">
    <property type="term" value="F:DNA binding"/>
    <property type="evidence" value="ECO:0007669"/>
    <property type="project" value="InterPro"/>
</dbReference>
<feature type="compositionally biased region" description="Low complexity" evidence="2">
    <location>
        <begin position="630"/>
        <end position="639"/>
    </location>
</feature>
<evidence type="ECO:0000259" key="3">
    <source>
        <dbReference type="SMART" id="SM00906"/>
    </source>
</evidence>
<dbReference type="GO" id="GO:0008270">
    <property type="term" value="F:zinc ion binding"/>
    <property type="evidence" value="ECO:0007669"/>
    <property type="project" value="InterPro"/>
</dbReference>
<evidence type="ECO:0000256" key="1">
    <source>
        <dbReference type="ARBA" id="ARBA00023242"/>
    </source>
</evidence>
<sequence length="718" mass="80383">MNGASLPWWIGDGSRASSTPCSLCAELGVECKFTGVVAKRRTYVDLLEERVEQAERKMQEIKARPAPASSNTPYRPKSEGPGPGVEIAALSIRSMNVAAPSAHPDDVATLGLIHSLQALSMSDYDDEHFHGEPSGLLVMRGAFELREKYEQKEMKWTARRGQYWQRWFSPRTIRNGSFVFAPPTLMLELVELYFEHHNPYIPLLHRPTFERDLLAGLHLRDEIFGGVVQMVCAIASRFSDNPQVSPPGADELTRGYAFSSQVTLSLEHIFSRPTLHQVQLHCLCVMFSNLTNPMSQWSIVGAAFRMIQDVGAHQRPQVEAPPSVESELWKRAFWVCMTLDRQLGITAGRPNIIHWEEFDVDLPLEVDDEYWEDGFSQPEGTTSSVVYFNQHLKLDMILGLALETLYSLQKSKALLAHRDPDWASRIVAELDSALNNWLSNVPKHLRWDETMTSQFAISKHAQMLVKQSASLHCHYHLIQIVVHRQFIPQLRLRLPGNQPSLAVCTNAARSSAHIIHKLSGLGVPVFPNVLYPAFLSALILALNVWSGQRTGLPPHMNSSLAEVRMCMDCFKIHERRFGAAGLIWDLVSGLISMEDMPAPSNPITTTEKESNTRKRRRQEAYPASQSPFISTPDSGTPSSDDLDCILEDLNVSGSGEWYQGPAEAFDFPEFSLDEELTPVVESKILGLWSGAPTTLEMEDWSAYFDSLRAAEGVGGRPP</sequence>
<dbReference type="PANTHER" id="PTHR46910:SF38">
    <property type="entry name" value="ZN(2)-C6 FUNGAL-TYPE DOMAIN-CONTAINING PROTEIN"/>
    <property type="match status" value="1"/>
</dbReference>
<evidence type="ECO:0000313" key="5">
    <source>
        <dbReference type="Proteomes" id="UP000613580"/>
    </source>
</evidence>
<dbReference type="InterPro" id="IPR050987">
    <property type="entry name" value="AtrR-like"/>
</dbReference>